<evidence type="ECO:0000313" key="2">
    <source>
        <dbReference type="Proteomes" id="UP000287896"/>
    </source>
</evidence>
<keyword evidence="2" id="KW-1185">Reference proteome</keyword>
<sequence>MKVLVTAKVSSDMRQEMYEIVLDSVHKFSVLTDEDAPDSNRLGHPNLEDIYDLPALLRKAYEAGKRNEEFVVEYEVEETN</sequence>
<gene>
    <name evidence="1" type="ORF">pW2_65</name>
</gene>
<evidence type="ECO:0000313" key="1">
    <source>
        <dbReference type="EMBL" id="AZU98899.1"/>
    </source>
</evidence>
<dbReference type="EMBL" id="MK288021">
    <property type="protein sequence ID" value="AZU98899.1"/>
    <property type="molecule type" value="Genomic_DNA"/>
</dbReference>
<name>A0A3T0IHJ8_9CAUD</name>
<accession>A0A3T0IHJ8</accession>
<protein>
    <submittedName>
        <fullName evidence="1">Uncharacterized protein</fullName>
    </submittedName>
</protein>
<dbReference type="Proteomes" id="UP000287896">
    <property type="component" value="Segment"/>
</dbReference>
<proteinExistence type="predicted"/>
<reference evidence="1 2" key="1">
    <citation type="submission" date="2018-12" db="EMBL/GenBank/DDBJ databases">
        <title>Characterization of a novel siphovirus infacting Bacillus anthracis.</title>
        <authorList>
            <person name="Hu X."/>
            <person name="Wan X."/>
            <person name="Geng P."/>
            <person name="Yuan Z."/>
        </authorList>
    </citation>
    <scope>NUCLEOTIDE SEQUENCE [LARGE SCALE GENOMIC DNA]</scope>
</reference>
<organism evidence="1 2">
    <name type="scientific">Bacillus phage pW2</name>
    <dbReference type="NCBI Taxonomy" id="2500559"/>
    <lineage>
        <taxon>Viruses</taxon>
        <taxon>Duplodnaviria</taxon>
        <taxon>Heunggongvirae</taxon>
        <taxon>Uroviricota</taxon>
        <taxon>Caudoviricetes</taxon>
        <taxon>Joanripponvirinae</taxon>
        <taxon>Sophritavirus</taxon>
        <taxon>Sophritavirus pW2</taxon>
    </lineage>
</organism>